<proteinExistence type="predicted"/>
<protein>
    <submittedName>
        <fullName evidence="1">Uncharacterized protein</fullName>
    </submittedName>
</protein>
<accession>A0A0H5SK00</accession>
<keyword evidence="2" id="KW-1185">Reference proteome</keyword>
<organism evidence="1 2">
    <name type="scientific">Herbinix hemicellulosilytica</name>
    <dbReference type="NCBI Taxonomy" id="1564487"/>
    <lineage>
        <taxon>Bacteria</taxon>
        <taxon>Bacillati</taxon>
        <taxon>Bacillota</taxon>
        <taxon>Clostridia</taxon>
        <taxon>Lachnospirales</taxon>
        <taxon>Lachnospiraceae</taxon>
        <taxon>Herbinix</taxon>
    </lineage>
</organism>
<gene>
    <name evidence="1" type="ORF">HHT355_2656</name>
</gene>
<dbReference type="AlphaFoldDB" id="A0A0H5SK00"/>
<reference evidence="1 2" key="1">
    <citation type="submission" date="2015-06" db="EMBL/GenBank/DDBJ databases">
        <authorList>
            <person name="Wibberg Daniel"/>
        </authorList>
    </citation>
    <scope>NUCLEOTIDE SEQUENCE [LARGE SCALE GENOMIC DNA]</scope>
    <source>
        <strain evidence="1 2">T3/55T</strain>
    </source>
</reference>
<sequence length="43" mass="5078">MAFTEKSKEEFLQLSDENKEEIETLMDIVINENKEALEEFAKL</sequence>
<evidence type="ECO:0000313" key="1">
    <source>
        <dbReference type="EMBL" id="CRZ35837.1"/>
    </source>
</evidence>
<dbReference type="RefSeq" id="WP_278320059.1">
    <property type="nucleotide sequence ID" value="NZ_CVTD020000029.1"/>
</dbReference>
<dbReference type="EMBL" id="CVTD020000029">
    <property type="protein sequence ID" value="CRZ35837.1"/>
    <property type="molecule type" value="Genomic_DNA"/>
</dbReference>
<evidence type="ECO:0000313" key="2">
    <source>
        <dbReference type="Proteomes" id="UP000236497"/>
    </source>
</evidence>
<dbReference type="Proteomes" id="UP000236497">
    <property type="component" value="Unassembled WGS sequence"/>
</dbReference>
<name>A0A0H5SK00_HERHM</name>